<keyword evidence="6" id="KW-1185">Reference proteome</keyword>
<keyword evidence="1" id="KW-0808">Transferase</keyword>
<sequence>MTLYKRNACALVFLILSIFFNVTIVQGKFTEYHNKHLSRELSLSKDGKDNLLLPFDVTRTPGSNNSLMIQNFITQHFQTNMKNNWTIEYDNFQENDYNFTNLIFTLDPKEIRQDKDKKYILFAAHYDTLVNIDGFIGAVDSAASCSILLYLSQFLDEIIYEDQYLIDKIVEDNEYGIKIVFFDGEEAIDEWTETDSIYGSRHLAKKWLKDETMSQIELFVLLDLIGGKRTKKITEWKIKSYYKSSHKYYQLLSEIEDNYLENENTIFTKKELFPTDVLYLMMNKVLIEDDHVPFYNANVSILHLIPFPFPEAWHTIDDKFDTLDEDEIQRWAIILSEFAIEVISG</sequence>
<keyword evidence="3" id="KW-0378">Hydrolase</keyword>
<evidence type="ECO:0000259" key="4">
    <source>
        <dbReference type="Pfam" id="PF04389"/>
    </source>
</evidence>
<dbReference type="GO" id="GO:0006508">
    <property type="term" value="P:proteolysis"/>
    <property type="evidence" value="ECO:0007669"/>
    <property type="project" value="UniProtKB-KW"/>
</dbReference>
<reference evidence="5 6" key="1">
    <citation type="submission" date="2017-04" db="EMBL/GenBank/DDBJ databases">
        <authorList>
            <person name="Afonso C.L."/>
            <person name="Miller P.J."/>
            <person name="Scott M.A."/>
            <person name="Spackman E."/>
            <person name="Goraichik I."/>
            <person name="Dimitrov K.M."/>
            <person name="Suarez D.L."/>
            <person name="Swayne D.E."/>
        </authorList>
    </citation>
    <scope>NUCLEOTIDE SEQUENCE [LARGE SCALE GENOMIC DNA]</scope>
</reference>
<name>A0A1X7R0S4_9SACH</name>
<organism evidence="5 6">
    <name type="scientific">Maudiozyma saulgeensis</name>
    <dbReference type="NCBI Taxonomy" id="1789683"/>
    <lineage>
        <taxon>Eukaryota</taxon>
        <taxon>Fungi</taxon>
        <taxon>Dikarya</taxon>
        <taxon>Ascomycota</taxon>
        <taxon>Saccharomycotina</taxon>
        <taxon>Saccharomycetes</taxon>
        <taxon>Saccharomycetales</taxon>
        <taxon>Saccharomycetaceae</taxon>
        <taxon>Maudiozyma</taxon>
    </lineage>
</organism>
<keyword evidence="3" id="KW-0645">Protease</keyword>
<comment type="similarity">
    <text evidence="3">Belongs to the peptidase M28 family.</text>
</comment>
<dbReference type="InterPro" id="IPR040234">
    <property type="entry name" value="QC/QCL"/>
</dbReference>
<feature type="chain" id="PRO_5011825304" description="Peptide hydrolase" evidence="3">
    <location>
        <begin position="28"/>
        <end position="345"/>
    </location>
</feature>
<dbReference type="AlphaFoldDB" id="A0A1X7R0S4"/>
<dbReference type="PANTHER" id="PTHR12283:SF6">
    <property type="entry name" value="GLUTAMINYL-PEPTIDE CYCLOTRANSFERASE-RELATED"/>
    <property type="match status" value="1"/>
</dbReference>
<dbReference type="InterPro" id="IPR007484">
    <property type="entry name" value="Peptidase_M28"/>
</dbReference>
<evidence type="ECO:0000313" key="5">
    <source>
        <dbReference type="EMBL" id="SMN19245.1"/>
    </source>
</evidence>
<proteinExistence type="inferred from homology"/>
<keyword evidence="3" id="KW-0732">Signal</keyword>
<protein>
    <recommendedName>
        <fullName evidence="3">Peptide hydrolase</fullName>
        <ecNumber evidence="3">3.4.-.-</ecNumber>
    </recommendedName>
</protein>
<dbReference type="GO" id="GO:0008233">
    <property type="term" value="F:peptidase activity"/>
    <property type="evidence" value="ECO:0007669"/>
    <property type="project" value="UniProtKB-KW"/>
</dbReference>
<dbReference type="PANTHER" id="PTHR12283">
    <property type="entry name" value="GLUTAMINYL-PEPTIDE CYCLOTRANSFERASE"/>
    <property type="match status" value="1"/>
</dbReference>
<evidence type="ECO:0000256" key="3">
    <source>
        <dbReference type="RuleBase" id="RU361240"/>
    </source>
</evidence>
<dbReference type="Proteomes" id="UP000196158">
    <property type="component" value="Unassembled WGS sequence"/>
</dbReference>
<dbReference type="Pfam" id="PF04389">
    <property type="entry name" value="Peptidase_M28"/>
    <property type="match status" value="1"/>
</dbReference>
<evidence type="ECO:0000256" key="2">
    <source>
        <dbReference type="ARBA" id="ARBA00023315"/>
    </source>
</evidence>
<evidence type="ECO:0000313" key="6">
    <source>
        <dbReference type="Proteomes" id="UP000196158"/>
    </source>
</evidence>
<feature type="signal peptide" evidence="3">
    <location>
        <begin position="1"/>
        <end position="27"/>
    </location>
</feature>
<dbReference type="EC" id="3.4.-.-" evidence="3"/>
<dbReference type="GO" id="GO:0016603">
    <property type="term" value="F:glutaminyl-peptide cyclotransferase activity"/>
    <property type="evidence" value="ECO:0007669"/>
    <property type="project" value="TreeGrafter"/>
</dbReference>
<feature type="domain" description="Peptidase M28" evidence="4">
    <location>
        <begin position="111"/>
        <end position="338"/>
    </location>
</feature>
<gene>
    <name evidence="5" type="ORF">KASA_0P04257G</name>
</gene>
<dbReference type="OrthoDB" id="3907302at2759"/>
<evidence type="ECO:0000256" key="1">
    <source>
        <dbReference type="ARBA" id="ARBA00022679"/>
    </source>
</evidence>
<dbReference type="EMBL" id="FXLY01000003">
    <property type="protein sequence ID" value="SMN19245.1"/>
    <property type="molecule type" value="Genomic_DNA"/>
</dbReference>
<accession>A0A1X7R0S4</accession>
<keyword evidence="3" id="KW-0479">Metal-binding</keyword>
<dbReference type="GO" id="GO:0008270">
    <property type="term" value="F:zinc ion binding"/>
    <property type="evidence" value="ECO:0007669"/>
    <property type="project" value="TreeGrafter"/>
</dbReference>
<dbReference type="SUPFAM" id="SSF53187">
    <property type="entry name" value="Zn-dependent exopeptidases"/>
    <property type="match status" value="1"/>
</dbReference>
<keyword evidence="2" id="KW-0012">Acyltransferase</keyword>
<dbReference type="Gene3D" id="3.40.630.10">
    <property type="entry name" value="Zn peptidases"/>
    <property type="match status" value="1"/>
</dbReference>
<dbReference type="STRING" id="1789683.A0A1X7R0S4"/>
<keyword evidence="3" id="KW-0862">Zinc</keyword>